<accession>A0A699JEU3</accession>
<feature type="compositionally biased region" description="Basic and acidic residues" evidence="1">
    <location>
        <begin position="20"/>
        <end position="39"/>
    </location>
</feature>
<feature type="region of interest" description="Disordered" evidence="1">
    <location>
        <begin position="1"/>
        <end position="53"/>
    </location>
</feature>
<organism evidence="2">
    <name type="scientific">Tanacetum cinerariifolium</name>
    <name type="common">Dalmatian daisy</name>
    <name type="synonym">Chrysanthemum cinerariifolium</name>
    <dbReference type="NCBI Taxonomy" id="118510"/>
    <lineage>
        <taxon>Eukaryota</taxon>
        <taxon>Viridiplantae</taxon>
        <taxon>Streptophyta</taxon>
        <taxon>Embryophyta</taxon>
        <taxon>Tracheophyta</taxon>
        <taxon>Spermatophyta</taxon>
        <taxon>Magnoliopsida</taxon>
        <taxon>eudicotyledons</taxon>
        <taxon>Gunneridae</taxon>
        <taxon>Pentapetalae</taxon>
        <taxon>asterids</taxon>
        <taxon>campanulids</taxon>
        <taxon>Asterales</taxon>
        <taxon>Asteraceae</taxon>
        <taxon>Asteroideae</taxon>
        <taxon>Anthemideae</taxon>
        <taxon>Anthemidinae</taxon>
        <taxon>Tanacetum</taxon>
    </lineage>
</organism>
<sequence>ALEEKTTKLGEGQAGSDPGKTPESRPAPDDDKIDEDRAGSDPVKIHVALAGPNPEPMYDEFMAMLSVVPPLSTPIIDLFQPTQVSFPLQEPSIAATTKATTTTLPPPPPQQQQSATDSLHAPRVSTLEQRHSDDTGTAHLPKVKPRAMWLKPIPKEERPKPPKPDCVIPANDLPKHENNWANALANTYKDLEEYKLLQNTSNMGSFIKWYCRQIRKKKLSKADSKGPAFKIVKAYHDNRISLEFQMEEYHQLLTDQFDLVNPEGHRVVPDVSKPLPLKDPPVQVTVQTPYFFNKDMEYLVVISLKTYERYGYTYLKDIVLRRADYKEYKISEANFKNLRSNDFEDLISLEFQMEECHQLLTDQFDLVNPEGHRVVPDVSKPLPLKDPPGQTTIVPKPRAVIYRDRNDQKKMMRENEAICNTSKLGRSGILGSGRVTS</sequence>
<evidence type="ECO:0000256" key="1">
    <source>
        <dbReference type="SAM" id="MobiDB-lite"/>
    </source>
</evidence>
<protein>
    <submittedName>
        <fullName evidence="2">Uncharacterized protein</fullName>
    </submittedName>
</protein>
<proteinExistence type="predicted"/>
<evidence type="ECO:0000313" key="2">
    <source>
        <dbReference type="EMBL" id="GFA32676.1"/>
    </source>
</evidence>
<name>A0A699JEU3_TANCI</name>
<feature type="region of interest" description="Disordered" evidence="1">
    <location>
        <begin position="98"/>
        <end position="140"/>
    </location>
</feature>
<reference evidence="2" key="1">
    <citation type="journal article" date="2019" name="Sci. Rep.">
        <title>Draft genome of Tanacetum cinerariifolium, the natural source of mosquito coil.</title>
        <authorList>
            <person name="Yamashiro T."/>
            <person name="Shiraishi A."/>
            <person name="Satake H."/>
            <person name="Nakayama K."/>
        </authorList>
    </citation>
    <scope>NUCLEOTIDE SEQUENCE</scope>
</reference>
<dbReference type="AlphaFoldDB" id="A0A699JEU3"/>
<dbReference type="EMBL" id="BKCJ010405059">
    <property type="protein sequence ID" value="GFA32676.1"/>
    <property type="molecule type" value="Genomic_DNA"/>
</dbReference>
<feature type="non-terminal residue" evidence="2">
    <location>
        <position position="1"/>
    </location>
</feature>
<gene>
    <name evidence="2" type="ORF">Tci_604648</name>
</gene>
<comment type="caution">
    <text evidence="2">The sequence shown here is derived from an EMBL/GenBank/DDBJ whole genome shotgun (WGS) entry which is preliminary data.</text>
</comment>